<feature type="domain" description="F-box" evidence="1">
    <location>
        <begin position="16"/>
        <end position="56"/>
    </location>
</feature>
<evidence type="ECO:0000313" key="3">
    <source>
        <dbReference type="Proteomes" id="UP001341840"/>
    </source>
</evidence>
<dbReference type="EMBL" id="JASCZI010121091">
    <property type="protein sequence ID" value="MED6159654.1"/>
    <property type="molecule type" value="Genomic_DNA"/>
</dbReference>
<dbReference type="Proteomes" id="UP001341840">
    <property type="component" value="Unassembled WGS sequence"/>
</dbReference>
<name>A0ABU6UF30_9FABA</name>
<dbReference type="InterPro" id="IPR001810">
    <property type="entry name" value="F-box_dom"/>
</dbReference>
<comment type="caution">
    <text evidence="2">The sequence shown here is derived from an EMBL/GenBank/DDBJ whole genome shotgun (WGS) entry which is preliminary data.</text>
</comment>
<dbReference type="Pfam" id="PF00646">
    <property type="entry name" value="F-box"/>
    <property type="match status" value="1"/>
</dbReference>
<dbReference type="SUPFAM" id="SSF81383">
    <property type="entry name" value="F-box domain"/>
    <property type="match status" value="1"/>
</dbReference>
<keyword evidence="3" id="KW-1185">Reference proteome</keyword>
<accession>A0ABU6UF30</accession>
<dbReference type="SMART" id="SM00256">
    <property type="entry name" value="FBOX"/>
    <property type="match status" value="1"/>
</dbReference>
<protein>
    <recommendedName>
        <fullName evidence="1">F-box domain-containing protein</fullName>
    </recommendedName>
</protein>
<dbReference type="PANTHER" id="PTHR31672">
    <property type="entry name" value="BNACNNG10540D PROTEIN"/>
    <property type="match status" value="1"/>
</dbReference>
<evidence type="ECO:0000313" key="2">
    <source>
        <dbReference type="EMBL" id="MED6159654.1"/>
    </source>
</evidence>
<gene>
    <name evidence="2" type="ORF">PIB30_044218</name>
</gene>
<evidence type="ECO:0000259" key="1">
    <source>
        <dbReference type="SMART" id="SM00256"/>
    </source>
</evidence>
<dbReference type="PANTHER" id="PTHR31672:SF2">
    <property type="entry name" value="F-BOX DOMAIN-CONTAINING PROTEIN"/>
    <property type="match status" value="1"/>
</dbReference>
<sequence>MAEQDDVGDPPPQWNLPNDLIVEILCRTDPSTIGKCRTLSRQWNDLLTNFDFLHRSYNFNKEKQLSICIHVFFPNWNCNRHSLIRVDSKRGNRLYCTLPPQLQYCQNLDIVGIENGIICLTYNMEHGTKQILAWNMLTQTSRRIPEPEYFHCSSRCHNLFAFTYIPQSTTYCIMHDFKLNLHDPVIFYTVYSSATRAWSQHSTLEGNPLRLGPQYLSMTGTISWLNYNGPDNSFPDLLITYSVVDDSWTSIGILARWRAGSHKLLNFTGKLSVASYPTAPTNQYMVVVRSLIQRRDGSQKWIAQLKLDGLKRYEQPKFFIDEDLITLTDEAAQNGIGTRQILLSRIREPEDYLWHHLQCGAWSANINIQSIDEYSPALFPIVSYALGANITLQLEAMESDAAKNARMFRYHTLRARKRNHPSVDARGLAVM</sequence>
<dbReference type="Gene3D" id="1.20.1280.50">
    <property type="match status" value="1"/>
</dbReference>
<organism evidence="2 3">
    <name type="scientific">Stylosanthes scabra</name>
    <dbReference type="NCBI Taxonomy" id="79078"/>
    <lineage>
        <taxon>Eukaryota</taxon>
        <taxon>Viridiplantae</taxon>
        <taxon>Streptophyta</taxon>
        <taxon>Embryophyta</taxon>
        <taxon>Tracheophyta</taxon>
        <taxon>Spermatophyta</taxon>
        <taxon>Magnoliopsida</taxon>
        <taxon>eudicotyledons</taxon>
        <taxon>Gunneridae</taxon>
        <taxon>Pentapetalae</taxon>
        <taxon>rosids</taxon>
        <taxon>fabids</taxon>
        <taxon>Fabales</taxon>
        <taxon>Fabaceae</taxon>
        <taxon>Papilionoideae</taxon>
        <taxon>50 kb inversion clade</taxon>
        <taxon>dalbergioids sensu lato</taxon>
        <taxon>Dalbergieae</taxon>
        <taxon>Pterocarpus clade</taxon>
        <taxon>Stylosanthes</taxon>
    </lineage>
</organism>
<proteinExistence type="predicted"/>
<dbReference type="InterPro" id="IPR036047">
    <property type="entry name" value="F-box-like_dom_sf"/>
</dbReference>
<dbReference type="InterPro" id="IPR050796">
    <property type="entry name" value="SCF_F-box_component"/>
</dbReference>
<reference evidence="2 3" key="1">
    <citation type="journal article" date="2023" name="Plants (Basel)">
        <title>Bridging the Gap: Combining Genomics and Transcriptomics Approaches to Understand Stylosanthes scabra, an Orphan Legume from the Brazilian Caatinga.</title>
        <authorList>
            <person name="Ferreira-Neto J.R.C."/>
            <person name="da Silva M.D."/>
            <person name="Binneck E."/>
            <person name="de Melo N.F."/>
            <person name="da Silva R.H."/>
            <person name="de Melo A.L.T.M."/>
            <person name="Pandolfi V."/>
            <person name="Bustamante F.O."/>
            <person name="Brasileiro-Vidal A.C."/>
            <person name="Benko-Iseppon A.M."/>
        </authorList>
    </citation>
    <scope>NUCLEOTIDE SEQUENCE [LARGE SCALE GENOMIC DNA]</scope>
    <source>
        <tissue evidence="2">Leaves</tissue>
    </source>
</reference>